<keyword evidence="2" id="KW-1185">Reference proteome</keyword>
<dbReference type="AlphaFoldDB" id="A0A1H2HZ97"/>
<evidence type="ECO:0000313" key="1">
    <source>
        <dbReference type="EMBL" id="SDU37212.1"/>
    </source>
</evidence>
<organism evidence="1 2">
    <name type="scientific">Nitrosomonas ureae</name>
    <dbReference type="NCBI Taxonomy" id="44577"/>
    <lineage>
        <taxon>Bacteria</taxon>
        <taxon>Pseudomonadati</taxon>
        <taxon>Pseudomonadota</taxon>
        <taxon>Betaproteobacteria</taxon>
        <taxon>Nitrosomonadales</taxon>
        <taxon>Nitrosomonadaceae</taxon>
        <taxon>Nitrosomonas</taxon>
    </lineage>
</organism>
<reference evidence="2" key="1">
    <citation type="submission" date="2016-10" db="EMBL/GenBank/DDBJ databases">
        <authorList>
            <person name="Varghese N."/>
            <person name="Submissions S."/>
        </authorList>
    </citation>
    <scope>NUCLEOTIDE SEQUENCE [LARGE SCALE GENOMIC DNA]</scope>
    <source>
        <strain evidence="2">Nm10</strain>
    </source>
</reference>
<proteinExistence type="predicted"/>
<sequence>MTSFTRTESGVTNYKLFYGVDLVVFTEGGNKSYSFEEICEGKSNCESIDIKFWNVILTYYLKHYKFHFKAVGSKETARKICNLIVSNKIKNTLVTIDSDLDDFFGSKFISPAIIYTRGYSWENDVFCDLLIKKQISSFLLTPYMSSEIENEIDSHFEIFYRHASRLLKLELIYRSNNLKFISSCCGDSFIEKKLHPRLKIKEVLKLSNKKKIELKRPVRLNLQKNTLCPIMFTYGKLQLTIAIAIISFVCKKYTQIKTFPKDILITSMIEFYKAHTWTPTFCQAFSQ</sequence>
<evidence type="ECO:0000313" key="2">
    <source>
        <dbReference type="Proteomes" id="UP000182882"/>
    </source>
</evidence>
<name>A0A1H2HZ97_9PROT</name>
<dbReference type="KEGG" id="nur:ATY38_13175"/>
<accession>A0A1H2HZ97</accession>
<dbReference type="EMBL" id="FNLN01000079">
    <property type="protein sequence ID" value="SDU37212.1"/>
    <property type="molecule type" value="Genomic_DNA"/>
</dbReference>
<dbReference type="Proteomes" id="UP000182882">
    <property type="component" value="Unassembled WGS sequence"/>
</dbReference>
<dbReference type="RefSeq" id="WP_062559700.1">
    <property type="nucleotide sequence ID" value="NZ_CP013341.1"/>
</dbReference>
<gene>
    <name evidence="1" type="ORF">SAMN05216406_1791</name>
</gene>
<protein>
    <submittedName>
        <fullName evidence="1">Uncharacterized protein</fullName>
    </submittedName>
</protein>